<dbReference type="AlphaFoldDB" id="A0A084GW34"/>
<dbReference type="InterPro" id="IPR025090">
    <property type="entry name" value="DUF4017"/>
</dbReference>
<feature type="transmembrane region" description="Helical" evidence="1">
    <location>
        <begin position="7"/>
        <end position="27"/>
    </location>
</feature>
<gene>
    <name evidence="2" type="ORF">GS18_0210425</name>
</gene>
<feature type="transmembrane region" description="Helical" evidence="1">
    <location>
        <begin position="39"/>
        <end position="62"/>
    </location>
</feature>
<dbReference type="OrthoDB" id="2900729at2"/>
<name>A0A084GW34_METID</name>
<reference evidence="2 3" key="1">
    <citation type="journal article" date="2005" name="Int. J. Syst. Evol. Microbiol.">
        <title>Bacillus cibi sp. nov., isolated from jeotgal, a traditional Korean fermented seafood.</title>
        <authorList>
            <person name="Yoon J.H."/>
            <person name="Lee C.H."/>
            <person name="Oh T.K."/>
        </authorList>
    </citation>
    <scope>NUCLEOTIDE SEQUENCE [LARGE SCALE GENOMIC DNA]</scope>
    <source>
        <strain evidence="2 3">DSM 16189</strain>
    </source>
</reference>
<comment type="caution">
    <text evidence="2">The sequence shown here is derived from an EMBL/GenBank/DDBJ whole genome shotgun (WGS) entry which is preliminary data.</text>
</comment>
<keyword evidence="1" id="KW-0472">Membrane</keyword>
<protein>
    <recommendedName>
        <fullName evidence="4">DUF4017 domain-containing protein</fullName>
    </recommendedName>
</protein>
<evidence type="ECO:0000313" key="3">
    <source>
        <dbReference type="Proteomes" id="UP000028549"/>
    </source>
</evidence>
<dbReference type="STRING" id="246786.GS18_0210425"/>
<dbReference type="EMBL" id="JNVC02000005">
    <property type="protein sequence ID" value="KEZ51546.1"/>
    <property type="molecule type" value="Genomic_DNA"/>
</dbReference>
<keyword evidence="3" id="KW-1185">Reference proteome</keyword>
<organism evidence="2 3">
    <name type="scientific">Metabacillus indicus</name>
    <name type="common">Bacillus indicus</name>
    <dbReference type="NCBI Taxonomy" id="246786"/>
    <lineage>
        <taxon>Bacteria</taxon>
        <taxon>Bacillati</taxon>
        <taxon>Bacillota</taxon>
        <taxon>Bacilli</taxon>
        <taxon>Bacillales</taxon>
        <taxon>Bacillaceae</taxon>
        <taxon>Metabacillus</taxon>
    </lineage>
</organism>
<evidence type="ECO:0000256" key="1">
    <source>
        <dbReference type="SAM" id="Phobius"/>
    </source>
</evidence>
<accession>A0A084GW34</accession>
<dbReference type="Proteomes" id="UP000028549">
    <property type="component" value="Unassembled WGS sequence"/>
</dbReference>
<evidence type="ECO:0000313" key="2">
    <source>
        <dbReference type="EMBL" id="KEZ51546.1"/>
    </source>
</evidence>
<dbReference type="RefSeq" id="WP_035206937.1">
    <property type="nucleotide sequence ID" value="NZ_JNVC02000005.1"/>
</dbReference>
<proteinExistence type="predicted"/>
<keyword evidence="1" id="KW-1133">Transmembrane helix</keyword>
<dbReference type="Pfam" id="PF13209">
    <property type="entry name" value="DUF4017"/>
    <property type="match status" value="1"/>
</dbReference>
<sequence length="70" mass="7568">MKFLEIIMPPVVVYLVICFIGLLIPAGSPEGSGYNTVGWTLLVVQVYAVPGFLIALMVSLFANRKKKIAG</sequence>
<evidence type="ECO:0008006" key="4">
    <source>
        <dbReference type="Google" id="ProtNLM"/>
    </source>
</evidence>
<keyword evidence="1" id="KW-0812">Transmembrane</keyword>